<keyword evidence="3" id="KW-0963">Cytoplasm</keyword>
<dbReference type="AlphaFoldDB" id="A0A7Z0GNU1"/>
<keyword evidence="3 6" id="KW-0808">Transferase</keyword>
<reference evidence="6 7" key="1">
    <citation type="submission" date="2020-07" db="EMBL/GenBank/DDBJ databases">
        <title>Sequencing the genomes of 1000 actinobacteria strains.</title>
        <authorList>
            <person name="Klenk H.-P."/>
        </authorList>
    </citation>
    <scope>NUCLEOTIDE SEQUENCE [LARGE SCALE GENOMIC DNA]</scope>
    <source>
        <strain evidence="6 7">DSM 15475</strain>
    </source>
</reference>
<evidence type="ECO:0000256" key="3">
    <source>
        <dbReference type="HAMAP-Rule" id="MF_00376"/>
    </source>
</evidence>
<evidence type="ECO:0000256" key="4">
    <source>
        <dbReference type="NCBIfam" id="TIGR00152"/>
    </source>
</evidence>
<organism evidence="6 7">
    <name type="scientific">Nesterenkonia xinjiangensis</name>
    <dbReference type="NCBI Taxonomy" id="225327"/>
    <lineage>
        <taxon>Bacteria</taxon>
        <taxon>Bacillati</taxon>
        <taxon>Actinomycetota</taxon>
        <taxon>Actinomycetes</taxon>
        <taxon>Micrococcales</taxon>
        <taxon>Micrococcaceae</taxon>
        <taxon>Nesterenkonia</taxon>
    </lineage>
</organism>
<evidence type="ECO:0000313" key="6">
    <source>
        <dbReference type="EMBL" id="NYJ79362.1"/>
    </source>
</evidence>
<dbReference type="InterPro" id="IPR001977">
    <property type="entry name" value="Depp_CoAkinase"/>
</dbReference>
<dbReference type="RefSeq" id="WP_179542592.1">
    <property type="nucleotide sequence ID" value="NZ_BAAALL010000001.1"/>
</dbReference>
<evidence type="ECO:0000256" key="2">
    <source>
        <dbReference type="ARBA" id="ARBA00022840"/>
    </source>
</evidence>
<name>A0A7Z0GNU1_9MICC</name>
<dbReference type="GO" id="GO:0005524">
    <property type="term" value="F:ATP binding"/>
    <property type="evidence" value="ECO:0007669"/>
    <property type="project" value="UniProtKB-UniRule"/>
</dbReference>
<feature type="compositionally biased region" description="Polar residues" evidence="5">
    <location>
        <begin position="1"/>
        <end position="14"/>
    </location>
</feature>
<dbReference type="NCBIfam" id="TIGR00152">
    <property type="entry name" value="dephospho-CoA kinase"/>
    <property type="match status" value="1"/>
</dbReference>
<comment type="similarity">
    <text evidence="3">Belongs to the CoaE family.</text>
</comment>
<dbReference type="CDD" id="cd02022">
    <property type="entry name" value="DPCK"/>
    <property type="match status" value="1"/>
</dbReference>
<dbReference type="InterPro" id="IPR027417">
    <property type="entry name" value="P-loop_NTPase"/>
</dbReference>
<dbReference type="NCBIfam" id="NF002879">
    <property type="entry name" value="PRK03333.1"/>
    <property type="match status" value="1"/>
</dbReference>
<comment type="function">
    <text evidence="3">Catalyzes the phosphorylation of the 3'-hydroxyl group of dephosphocoenzyme A to form coenzyme A.</text>
</comment>
<evidence type="ECO:0000256" key="1">
    <source>
        <dbReference type="ARBA" id="ARBA00022741"/>
    </source>
</evidence>
<comment type="catalytic activity">
    <reaction evidence="3">
        <text>3'-dephospho-CoA + ATP = ADP + CoA + H(+)</text>
        <dbReference type="Rhea" id="RHEA:18245"/>
        <dbReference type="ChEBI" id="CHEBI:15378"/>
        <dbReference type="ChEBI" id="CHEBI:30616"/>
        <dbReference type="ChEBI" id="CHEBI:57287"/>
        <dbReference type="ChEBI" id="CHEBI:57328"/>
        <dbReference type="ChEBI" id="CHEBI:456216"/>
        <dbReference type="EC" id="2.7.1.24"/>
    </reaction>
</comment>
<comment type="caution">
    <text evidence="6">The sequence shown here is derived from an EMBL/GenBank/DDBJ whole genome shotgun (WGS) entry which is preliminary data.</text>
</comment>
<dbReference type="GO" id="GO:0015937">
    <property type="term" value="P:coenzyme A biosynthetic process"/>
    <property type="evidence" value="ECO:0007669"/>
    <property type="project" value="UniProtKB-UniRule"/>
</dbReference>
<dbReference type="Proteomes" id="UP000535437">
    <property type="component" value="Unassembled WGS sequence"/>
</dbReference>
<keyword evidence="3" id="KW-0173">Coenzyme A biosynthesis</keyword>
<comment type="subcellular location">
    <subcellularLocation>
        <location evidence="3">Cytoplasm</location>
    </subcellularLocation>
</comment>
<dbReference type="GO" id="GO:0004140">
    <property type="term" value="F:dephospho-CoA kinase activity"/>
    <property type="evidence" value="ECO:0007669"/>
    <property type="project" value="UniProtKB-UniRule"/>
</dbReference>
<keyword evidence="7" id="KW-1185">Reference proteome</keyword>
<dbReference type="PANTHER" id="PTHR10695">
    <property type="entry name" value="DEPHOSPHO-COA KINASE-RELATED"/>
    <property type="match status" value="1"/>
</dbReference>
<evidence type="ECO:0000313" key="7">
    <source>
        <dbReference type="Proteomes" id="UP000535437"/>
    </source>
</evidence>
<evidence type="ECO:0000256" key="5">
    <source>
        <dbReference type="SAM" id="MobiDB-lite"/>
    </source>
</evidence>
<dbReference type="SUPFAM" id="SSF52540">
    <property type="entry name" value="P-loop containing nucleoside triphosphate hydrolases"/>
    <property type="match status" value="1"/>
</dbReference>
<accession>A0A7Z0GNU1</accession>
<proteinExistence type="inferred from homology"/>
<gene>
    <name evidence="3" type="primary">coaE</name>
    <name evidence="6" type="ORF">HNR09_002773</name>
</gene>
<dbReference type="EC" id="2.7.1.24" evidence="3 4"/>
<keyword evidence="1 3" id="KW-0547">Nucleotide-binding</keyword>
<keyword evidence="2 3" id="KW-0067">ATP-binding</keyword>
<dbReference type="HAMAP" id="MF_00376">
    <property type="entry name" value="Dephospho_CoA_kinase"/>
    <property type="match status" value="1"/>
</dbReference>
<comment type="pathway">
    <text evidence="3">Cofactor biosynthesis; coenzyme A biosynthesis; CoA from (R)-pantothenate: step 5/5.</text>
</comment>
<dbReference type="UniPathway" id="UPA00241">
    <property type="reaction ID" value="UER00356"/>
</dbReference>
<sequence>MTGSSTARPTNSGPASGPDAPQTLLVGLTGGIASGKSAVSARMAERGALVIDADVLSRYALQPGGAALAEVVEAFGESVLQPDGALDRAALGAVVFGDPKDRERLNRIVHPRVRQQARALRERAEPGSIIVEDIPLLVETGQSDRFDVVVVVRAPQKERIRRIVEDRDSTEADARARIEAQATDAQRVAAADVVLDNSGTLEELHDQVDDLMDRLLRPDRGGLAG</sequence>
<dbReference type="EMBL" id="JACCFY010000001">
    <property type="protein sequence ID" value="NYJ79362.1"/>
    <property type="molecule type" value="Genomic_DNA"/>
</dbReference>
<dbReference type="PANTHER" id="PTHR10695:SF46">
    <property type="entry name" value="BIFUNCTIONAL COENZYME A SYNTHASE-RELATED"/>
    <property type="match status" value="1"/>
</dbReference>
<dbReference type="Gene3D" id="3.40.50.300">
    <property type="entry name" value="P-loop containing nucleotide triphosphate hydrolases"/>
    <property type="match status" value="1"/>
</dbReference>
<dbReference type="GO" id="GO:0005737">
    <property type="term" value="C:cytoplasm"/>
    <property type="evidence" value="ECO:0007669"/>
    <property type="project" value="UniProtKB-SubCell"/>
</dbReference>
<protein>
    <recommendedName>
        <fullName evidence="3 4">Dephospho-CoA kinase</fullName>
        <ecNumber evidence="3 4">2.7.1.24</ecNumber>
    </recommendedName>
    <alternativeName>
        <fullName evidence="3">Dephosphocoenzyme A kinase</fullName>
    </alternativeName>
</protein>
<dbReference type="Pfam" id="PF01121">
    <property type="entry name" value="CoaE"/>
    <property type="match status" value="1"/>
</dbReference>
<dbReference type="PROSITE" id="PS51219">
    <property type="entry name" value="DPCK"/>
    <property type="match status" value="1"/>
</dbReference>
<feature type="binding site" evidence="3">
    <location>
        <begin position="33"/>
        <end position="38"/>
    </location>
    <ligand>
        <name>ATP</name>
        <dbReference type="ChEBI" id="CHEBI:30616"/>
    </ligand>
</feature>
<keyword evidence="3 6" id="KW-0418">Kinase</keyword>
<feature type="region of interest" description="Disordered" evidence="5">
    <location>
        <begin position="1"/>
        <end position="23"/>
    </location>
</feature>